<feature type="active site" evidence="9">
    <location>
        <position position="147"/>
    </location>
</feature>
<dbReference type="Proteomes" id="UP001595836">
    <property type="component" value="Unassembled WGS sequence"/>
</dbReference>
<accession>A0ABV9PJX4</accession>
<proteinExistence type="inferred from homology"/>
<evidence type="ECO:0000313" key="12">
    <source>
        <dbReference type="EMBL" id="MFC4753417.1"/>
    </source>
</evidence>
<dbReference type="RefSeq" id="WP_344990113.1">
    <property type="nucleotide sequence ID" value="NZ_BAABCD010000008.1"/>
</dbReference>
<comment type="subcellular location">
    <subcellularLocation>
        <location evidence="9">Cell membrane</location>
        <topology evidence="9">Multi-pass membrane protein</topology>
    </subcellularLocation>
</comment>
<keyword evidence="4 9" id="KW-0812">Transmembrane</keyword>
<keyword evidence="6 9" id="KW-0378">Hydrolase</keyword>
<evidence type="ECO:0000256" key="10">
    <source>
        <dbReference type="RuleBase" id="RU004181"/>
    </source>
</evidence>
<evidence type="ECO:0000256" key="3">
    <source>
        <dbReference type="ARBA" id="ARBA00022670"/>
    </source>
</evidence>
<comment type="similarity">
    <text evidence="1 9 10">Belongs to the peptidase A8 family.</text>
</comment>
<gene>
    <name evidence="9 12" type="primary">lspA</name>
    <name evidence="12" type="ORF">ACFO7U_01315</name>
</gene>
<keyword evidence="2 9" id="KW-1003">Cell membrane</keyword>
<dbReference type="PANTHER" id="PTHR33695">
    <property type="entry name" value="LIPOPROTEIN SIGNAL PEPTIDASE"/>
    <property type="match status" value="1"/>
</dbReference>
<evidence type="ECO:0000256" key="11">
    <source>
        <dbReference type="SAM" id="MobiDB-lite"/>
    </source>
</evidence>
<evidence type="ECO:0000256" key="4">
    <source>
        <dbReference type="ARBA" id="ARBA00022692"/>
    </source>
</evidence>
<evidence type="ECO:0000256" key="8">
    <source>
        <dbReference type="ARBA" id="ARBA00023136"/>
    </source>
</evidence>
<keyword evidence="3 9" id="KW-0645">Protease</keyword>
<dbReference type="HAMAP" id="MF_00161">
    <property type="entry name" value="LspA"/>
    <property type="match status" value="1"/>
</dbReference>
<evidence type="ECO:0000256" key="9">
    <source>
        <dbReference type="HAMAP-Rule" id="MF_00161"/>
    </source>
</evidence>
<dbReference type="EMBL" id="JBHSHP010000005">
    <property type="protein sequence ID" value="MFC4753417.1"/>
    <property type="molecule type" value="Genomic_DNA"/>
</dbReference>
<dbReference type="Pfam" id="PF01252">
    <property type="entry name" value="Peptidase_A8"/>
    <property type="match status" value="1"/>
</dbReference>
<dbReference type="GO" id="GO:0004190">
    <property type="term" value="F:aspartic-type endopeptidase activity"/>
    <property type="evidence" value="ECO:0007669"/>
    <property type="project" value="UniProtKB-EC"/>
</dbReference>
<feature type="transmembrane region" description="Helical" evidence="9">
    <location>
        <begin position="114"/>
        <end position="131"/>
    </location>
</feature>
<comment type="function">
    <text evidence="9">This protein specifically catalyzes the removal of signal peptides from prolipoproteins.</text>
</comment>
<comment type="pathway">
    <text evidence="9">Protein modification; lipoprotein biosynthesis (signal peptide cleavage).</text>
</comment>
<keyword evidence="5 9" id="KW-0064">Aspartyl protease</keyword>
<evidence type="ECO:0000256" key="2">
    <source>
        <dbReference type="ARBA" id="ARBA00022475"/>
    </source>
</evidence>
<evidence type="ECO:0000256" key="6">
    <source>
        <dbReference type="ARBA" id="ARBA00022801"/>
    </source>
</evidence>
<protein>
    <recommendedName>
        <fullName evidence="9">Lipoprotein signal peptidase</fullName>
        <ecNumber evidence="9">3.4.23.36</ecNumber>
    </recommendedName>
    <alternativeName>
        <fullName evidence="9">Prolipoprotein signal peptidase</fullName>
    </alternativeName>
    <alternativeName>
        <fullName evidence="9">Signal peptidase II</fullName>
        <shortName evidence="9">SPase II</shortName>
    </alternativeName>
</protein>
<evidence type="ECO:0000313" key="13">
    <source>
        <dbReference type="Proteomes" id="UP001595836"/>
    </source>
</evidence>
<dbReference type="PRINTS" id="PR00781">
    <property type="entry name" value="LIPOSIGPTASE"/>
</dbReference>
<dbReference type="EC" id="3.4.23.36" evidence="9"/>
<dbReference type="NCBIfam" id="TIGR00077">
    <property type="entry name" value="lspA"/>
    <property type="match status" value="1"/>
</dbReference>
<sequence length="212" mass="22392">MTDTNETRSDATGHTPGPAPASAAPGYFAAGPTVMLVIGVVVVLLDQLAKVLAVIGLEPGRPIELIGENVRLVLIRNPGAAFSMGTELTAVLSVVAILVVLALIWFSRRVHSRWWAWGLGLIMGGAAGNLVDRLVRDPGVLRGHVVDFMSVGWWPVFNVADSCLVAGVIVVAVAVFRNIDYDGTLASDRSDRADRPRRTAVSDNGGEKTADG</sequence>
<feature type="region of interest" description="Disordered" evidence="11">
    <location>
        <begin position="189"/>
        <end position="212"/>
    </location>
</feature>
<evidence type="ECO:0000256" key="1">
    <source>
        <dbReference type="ARBA" id="ARBA00006139"/>
    </source>
</evidence>
<dbReference type="InterPro" id="IPR001872">
    <property type="entry name" value="Peptidase_A8"/>
</dbReference>
<comment type="caution">
    <text evidence="12">The sequence shown here is derived from an EMBL/GenBank/DDBJ whole genome shotgun (WGS) entry which is preliminary data.</text>
</comment>
<name>A0ABV9PJX4_9ACTN</name>
<dbReference type="PANTHER" id="PTHR33695:SF1">
    <property type="entry name" value="LIPOPROTEIN SIGNAL PEPTIDASE"/>
    <property type="match status" value="1"/>
</dbReference>
<feature type="transmembrane region" description="Helical" evidence="9">
    <location>
        <begin position="151"/>
        <end position="176"/>
    </location>
</feature>
<feature type="active site" evidence="9">
    <location>
        <position position="161"/>
    </location>
</feature>
<feature type="transmembrane region" description="Helical" evidence="9">
    <location>
        <begin position="88"/>
        <end position="107"/>
    </location>
</feature>
<keyword evidence="8 9" id="KW-0472">Membrane</keyword>
<reference evidence="13" key="1">
    <citation type="journal article" date="2019" name="Int. J. Syst. Evol. Microbiol.">
        <title>The Global Catalogue of Microorganisms (GCM) 10K type strain sequencing project: providing services to taxonomists for standard genome sequencing and annotation.</title>
        <authorList>
            <consortium name="The Broad Institute Genomics Platform"/>
            <consortium name="The Broad Institute Genome Sequencing Center for Infectious Disease"/>
            <person name="Wu L."/>
            <person name="Ma J."/>
        </authorList>
    </citation>
    <scope>NUCLEOTIDE SEQUENCE [LARGE SCALE GENOMIC DNA]</scope>
    <source>
        <strain evidence="13">JCM 11882</strain>
    </source>
</reference>
<keyword evidence="13" id="KW-1185">Reference proteome</keyword>
<evidence type="ECO:0000256" key="7">
    <source>
        <dbReference type="ARBA" id="ARBA00022989"/>
    </source>
</evidence>
<feature type="transmembrane region" description="Helical" evidence="9">
    <location>
        <begin position="26"/>
        <end position="45"/>
    </location>
</feature>
<keyword evidence="7 9" id="KW-1133">Transmembrane helix</keyword>
<feature type="compositionally biased region" description="Basic and acidic residues" evidence="11">
    <location>
        <begin position="1"/>
        <end position="11"/>
    </location>
</feature>
<feature type="region of interest" description="Disordered" evidence="11">
    <location>
        <begin position="1"/>
        <end position="20"/>
    </location>
</feature>
<comment type="catalytic activity">
    <reaction evidence="9">
        <text>Release of signal peptides from bacterial membrane prolipoproteins. Hydrolyzes -Xaa-Yaa-Zaa-|-(S,diacylglyceryl)Cys-, in which Xaa is hydrophobic (preferably Leu), and Yaa (Ala or Ser) and Zaa (Gly or Ala) have small, neutral side chains.</text>
        <dbReference type="EC" id="3.4.23.36"/>
    </reaction>
</comment>
<evidence type="ECO:0000256" key="5">
    <source>
        <dbReference type="ARBA" id="ARBA00022750"/>
    </source>
</evidence>
<organism evidence="12 13">
    <name type="scientific">Dietzia aurantiaca</name>
    <dbReference type="NCBI Taxonomy" id="983873"/>
    <lineage>
        <taxon>Bacteria</taxon>
        <taxon>Bacillati</taxon>
        <taxon>Actinomycetota</taxon>
        <taxon>Actinomycetes</taxon>
        <taxon>Mycobacteriales</taxon>
        <taxon>Dietziaceae</taxon>
        <taxon>Dietzia</taxon>
    </lineage>
</organism>